<accession>A0ABZ2LFM3</accession>
<reference evidence="2" key="1">
    <citation type="submission" date="2021-12" db="EMBL/GenBank/DDBJ databases">
        <title>Discovery of the Pendulisporaceae a myxobacterial family with distinct sporulation behavior and unique specialized metabolism.</title>
        <authorList>
            <person name="Garcia R."/>
            <person name="Popoff A."/>
            <person name="Bader C.D."/>
            <person name="Loehr J."/>
            <person name="Walesch S."/>
            <person name="Walt C."/>
            <person name="Boldt J."/>
            <person name="Bunk B."/>
            <person name="Haeckl F.J.F.P.J."/>
            <person name="Gunesch A.P."/>
            <person name="Birkelbach J."/>
            <person name="Nuebel U."/>
            <person name="Pietschmann T."/>
            <person name="Bach T."/>
            <person name="Mueller R."/>
        </authorList>
    </citation>
    <scope>NUCLEOTIDE SEQUENCE</scope>
    <source>
        <strain evidence="2">MSr11367</strain>
    </source>
</reference>
<gene>
    <name evidence="2" type="ORF">LVJ94_21085</name>
</gene>
<protein>
    <submittedName>
        <fullName evidence="2">Uncharacterized protein</fullName>
    </submittedName>
</protein>
<proteinExistence type="predicted"/>
<dbReference type="Proteomes" id="UP001374803">
    <property type="component" value="Chromosome"/>
</dbReference>
<name>A0ABZ2LFM3_9BACT</name>
<feature type="chain" id="PRO_5045428043" evidence="1">
    <location>
        <begin position="46"/>
        <end position="337"/>
    </location>
</feature>
<evidence type="ECO:0000256" key="1">
    <source>
        <dbReference type="SAM" id="SignalP"/>
    </source>
</evidence>
<evidence type="ECO:0000313" key="3">
    <source>
        <dbReference type="Proteomes" id="UP001374803"/>
    </source>
</evidence>
<keyword evidence="1" id="KW-0732">Signal</keyword>
<evidence type="ECO:0000313" key="2">
    <source>
        <dbReference type="EMBL" id="WXB09711.1"/>
    </source>
</evidence>
<sequence length="337" mass="36752">MFIVTMLAWGKSKYGSKLRSFCRLGGYMAALMGVAFAFSAHNAHAGVAETALNFGRDMMPLKDYLQEPTALTLNGQNMVLATGISNKKAHDILDAYETYCRTSKESFGQEWSNLIDQDPNVKKQVASKFSGSFDMGVYRTEKATGEGVVLCFMHGSESQKTLLEGLQSFERTHDLGSLGKVRYAYVTTTKGGNSMVFTAWTDDHFRLDAFMAEGNQDTAGSDPAGIPRPPHAQRLLAAELRNAPFGAHIYRSASTPEQVREHYDHEMMKDGYTPLGWANDMYDAKAMNRMYLKGGAQIALSTKPDGDGSIVSIGEVGAPNATAELEGPALQLTGARK</sequence>
<organism evidence="2 3">
    <name type="scientific">Pendulispora rubella</name>
    <dbReference type="NCBI Taxonomy" id="2741070"/>
    <lineage>
        <taxon>Bacteria</taxon>
        <taxon>Pseudomonadati</taxon>
        <taxon>Myxococcota</taxon>
        <taxon>Myxococcia</taxon>
        <taxon>Myxococcales</taxon>
        <taxon>Sorangiineae</taxon>
        <taxon>Pendulisporaceae</taxon>
        <taxon>Pendulispora</taxon>
    </lineage>
</organism>
<keyword evidence="3" id="KW-1185">Reference proteome</keyword>
<feature type="signal peptide" evidence="1">
    <location>
        <begin position="1"/>
        <end position="45"/>
    </location>
</feature>
<dbReference type="EMBL" id="CP089983">
    <property type="protein sequence ID" value="WXB09711.1"/>
    <property type="molecule type" value="Genomic_DNA"/>
</dbReference>
<dbReference type="RefSeq" id="WP_394839384.1">
    <property type="nucleotide sequence ID" value="NZ_CP089929.1"/>
</dbReference>